<keyword evidence="3" id="KW-1185">Reference proteome</keyword>
<accession>A0A4C1YYR9</accession>
<organism evidence="2 3">
    <name type="scientific">Eumeta variegata</name>
    <name type="common">Bagworm moth</name>
    <name type="synonym">Eumeta japonica</name>
    <dbReference type="NCBI Taxonomy" id="151549"/>
    <lineage>
        <taxon>Eukaryota</taxon>
        <taxon>Metazoa</taxon>
        <taxon>Ecdysozoa</taxon>
        <taxon>Arthropoda</taxon>
        <taxon>Hexapoda</taxon>
        <taxon>Insecta</taxon>
        <taxon>Pterygota</taxon>
        <taxon>Neoptera</taxon>
        <taxon>Endopterygota</taxon>
        <taxon>Lepidoptera</taxon>
        <taxon>Glossata</taxon>
        <taxon>Ditrysia</taxon>
        <taxon>Tineoidea</taxon>
        <taxon>Psychidae</taxon>
        <taxon>Oiketicinae</taxon>
        <taxon>Eumeta</taxon>
    </lineage>
</organism>
<sequence>MQYISTSNAASLTTYDIVCKSSGPLYASKSDSESVRMFNSNGRNLVGALEGVMEGEKLKLSKRKANPIQLSRTRQITDAHPHNRRTDGGDIDDEKKTQLTKRHLKGRDDTRNSPPNEK</sequence>
<name>A0A4C1YYR9_EUMVA</name>
<reference evidence="2 3" key="1">
    <citation type="journal article" date="2019" name="Commun. Biol.">
        <title>The bagworm genome reveals a unique fibroin gene that provides high tensile strength.</title>
        <authorList>
            <person name="Kono N."/>
            <person name="Nakamura H."/>
            <person name="Ohtoshi R."/>
            <person name="Tomita M."/>
            <person name="Numata K."/>
            <person name="Arakawa K."/>
        </authorList>
    </citation>
    <scope>NUCLEOTIDE SEQUENCE [LARGE SCALE GENOMIC DNA]</scope>
</reference>
<gene>
    <name evidence="2" type="ORF">EVAR_59449_1</name>
</gene>
<dbReference type="EMBL" id="BGZK01001512">
    <property type="protein sequence ID" value="GBP81466.1"/>
    <property type="molecule type" value="Genomic_DNA"/>
</dbReference>
<evidence type="ECO:0000313" key="3">
    <source>
        <dbReference type="Proteomes" id="UP000299102"/>
    </source>
</evidence>
<dbReference type="Proteomes" id="UP000299102">
    <property type="component" value="Unassembled WGS sequence"/>
</dbReference>
<feature type="compositionally biased region" description="Basic and acidic residues" evidence="1">
    <location>
        <begin position="106"/>
        <end position="118"/>
    </location>
</feature>
<feature type="compositionally biased region" description="Basic and acidic residues" evidence="1">
    <location>
        <begin position="75"/>
        <end position="97"/>
    </location>
</feature>
<dbReference type="AlphaFoldDB" id="A0A4C1YYR9"/>
<evidence type="ECO:0000313" key="2">
    <source>
        <dbReference type="EMBL" id="GBP81466.1"/>
    </source>
</evidence>
<comment type="caution">
    <text evidence="2">The sequence shown here is derived from an EMBL/GenBank/DDBJ whole genome shotgun (WGS) entry which is preliminary data.</text>
</comment>
<proteinExistence type="predicted"/>
<evidence type="ECO:0000256" key="1">
    <source>
        <dbReference type="SAM" id="MobiDB-lite"/>
    </source>
</evidence>
<feature type="region of interest" description="Disordered" evidence="1">
    <location>
        <begin position="58"/>
        <end position="118"/>
    </location>
</feature>
<protein>
    <submittedName>
        <fullName evidence="2">Uncharacterized protein</fullName>
    </submittedName>
</protein>